<dbReference type="PANTHER" id="PTHR40394">
    <property type="entry name" value="LIPOPROTEIN-RELATED"/>
    <property type="match status" value="1"/>
</dbReference>
<evidence type="ECO:0000313" key="6">
    <source>
        <dbReference type="EMBL" id="QHT66610.1"/>
    </source>
</evidence>
<keyword evidence="1 4" id="KW-0349">Heme</keyword>
<dbReference type="RefSeq" id="WP_162442664.1">
    <property type="nucleotide sequence ID" value="NZ_CP048222.1"/>
</dbReference>
<accession>A0A6C0GG00</accession>
<dbReference type="Gene3D" id="1.10.760.10">
    <property type="entry name" value="Cytochrome c-like domain"/>
    <property type="match status" value="1"/>
</dbReference>
<dbReference type="KEGG" id="rhoz:GXP67_08050"/>
<dbReference type="AlphaFoldDB" id="A0A6C0GG00"/>
<evidence type="ECO:0000256" key="1">
    <source>
        <dbReference type="ARBA" id="ARBA00022617"/>
    </source>
</evidence>
<evidence type="ECO:0000313" key="7">
    <source>
        <dbReference type="Proteomes" id="UP000480178"/>
    </source>
</evidence>
<gene>
    <name evidence="6" type="ORF">GXP67_08050</name>
</gene>
<dbReference type="Pfam" id="PF13442">
    <property type="entry name" value="Cytochrome_CBB3"/>
    <property type="match status" value="1"/>
</dbReference>
<organism evidence="6 7">
    <name type="scientific">Rhodocytophaga rosea</name>
    <dbReference type="NCBI Taxonomy" id="2704465"/>
    <lineage>
        <taxon>Bacteria</taxon>
        <taxon>Pseudomonadati</taxon>
        <taxon>Bacteroidota</taxon>
        <taxon>Cytophagia</taxon>
        <taxon>Cytophagales</taxon>
        <taxon>Rhodocytophagaceae</taxon>
        <taxon>Rhodocytophaga</taxon>
    </lineage>
</organism>
<evidence type="ECO:0000256" key="2">
    <source>
        <dbReference type="ARBA" id="ARBA00022723"/>
    </source>
</evidence>
<dbReference type="GO" id="GO:0009055">
    <property type="term" value="F:electron transfer activity"/>
    <property type="evidence" value="ECO:0007669"/>
    <property type="project" value="InterPro"/>
</dbReference>
<dbReference type="InterPro" id="IPR036909">
    <property type="entry name" value="Cyt_c-like_dom_sf"/>
</dbReference>
<dbReference type="GO" id="GO:0046872">
    <property type="term" value="F:metal ion binding"/>
    <property type="evidence" value="ECO:0007669"/>
    <property type="project" value="UniProtKB-KW"/>
</dbReference>
<evidence type="ECO:0000256" key="4">
    <source>
        <dbReference type="PROSITE-ProRule" id="PRU00433"/>
    </source>
</evidence>
<evidence type="ECO:0000259" key="5">
    <source>
        <dbReference type="PROSITE" id="PS51007"/>
    </source>
</evidence>
<keyword evidence="2 4" id="KW-0479">Metal-binding</keyword>
<evidence type="ECO:0000256" key="3">
    <source>
        <dbReference type="ARBA" id="ARBA00023004"/>
    </source>
</evidence>
<dbReference type="SUPFAM" id="SSF46626">
    <property type="entry name" value="Cytochrome c"/>
    <property type="match status" value="1"/>
</dbReference>
<dbReference type="EMBL" id="CP048222">
    <property type="protein sequence ID" value="QHT66610.1"/>
    <property type="molecule type" value="Genomic_DNA"/>
</dbReference>
<keyword evidence="3 4" id="KW-0408">Iron</keyword>
<proteinExistence type="predicted"/>
<dbReference type="GO" id="GO:0020037">
    <property type="term" value="F:heme binding"/>
    <property type="evidence" value="ECO:0007669"/>
    <property type="project" value="InterPro"/>
</dbReference>
<dbReference type="PROSITE" id="PS51257">
    <property type="entry name" value="PROKAR_LIPOPROTEIN"/>
    <property type="match status" value="1"/>
</dbReference>
<dbReference type="Proteomes" id="UP000480178">
    <property type="component" value="Chromosome"/>
</dbReference>
<dbReference type="PANTHER" id="PTHR40394:SF2">
    <property type="entry name" value="QUINOL:CYTOCHROME C OXIDOREDUCTASE MEMBRANE PROTEIN"/>
    <property type="match status" value="1"/>
</dbReference>
<name>A0A6C0GG00_9BACT</name>
<sequence length="218" mass="24493">MKNKISILYVGLAILTFSCGKDPNNQGVEYAPNMYHPVAFEPLKQIKSEQDEGKKVLTEGEADDYESSNAYNPYGMTMLPPVRGTVARRNYQTVYGEGDSTVTDLMVYNIHRDSIGIAERTLKNPVPASEETLAEGKVLYSRYCQHCHGENGKGDGLVGQQYKGVPSYTVGNYKTMNDGHIFHVITHGKGRMWPHGSQINPAERWKIVHYIHELQKLD</sequence>
<protein>
    <submittedName>
        <fullName evidence="6">Cytochrome c</fullName>
    </submittedName>
</protein>
<keyword evidence="7" id="KW-1185">Reference proteome</keyword>
<feature type="domain" description="Cytochrome c" evidence="5">
    <location>
        <begin position="131"/>
        <end position="215"/>
    </location>
</feature>
<dbReference type="PROSITE" id="PS51007">
    <property type="entry name" value="CYTC"/>
    <property type="match status" value="1"/>
</dbReference>
<dbReference type="InterPro" id="IPR009056">
    <property type="entry name" value="Cyt_c-like_dom"/>
</dbReference>
<reference evidence="6 7" key="1">
    <citation type="submission" date="2020-01" db="EMBL/GenBank/DDBJ databases">
        <authorList>
            <person name="Kim M.K."/>
        </authorList>
    </citation>
    <scope>NUCLEOTIDE SEQUENCE [LARGE SCALE GENOMIC DNA]</scope>
    <source>
        <strain evidence="6 7">172606-1</strain>
    </source>
</reference>